<dbReference type="InterPro" id="IPR027417">
    <property type="entry name" value="P-loop_NTPase"/>
</dbReference>
<dbReference type="SUPFAM" id="SSF52540">
    <property type="entry name" value="P-loop containing nucleoside triphosphate hydrolases"/>
    <property type="match status" value="1"/>
</dbReference>
<dbReference type="PANTHER" id="PTHR11070">
    <property type="entry name" value="UVRD / RECB / PCRA DNA HELICASE FAMILY MEMBER"/>
    <property type="match status" value="1"/>
</dbReference>
<dbReference type="GO" id="GO:0005524">
    <property type="term" value="F:ATP binding"/>
    <property type="evidence" value="ECO:0007669"/>
    <property type="project" value="InterPro"/>
</dbReference>
<protein>
    <recommendedName>
        <fullName evidence="1">(+)RNA virus helicase C-terminal domain-containing protein</fullName>
    </recommendedName>
</protein>
<feature type="domain" description="(+)RNA virus helicase C-terminal" evidence="1">
    <location>
        <begin position="391"/>
        <end position="464"/>
    </location>
</feature>
<reference evidence="2 3" key="1">
    <citation type="submission" date="2019-01" db="EMBL/GenBank/DDBJ databases">
        <title>Flavobacterium sp. nov. isolated from arctic soil.</title>
        <authorList>
            <person name="Kim D.-U."/>
        </authorList>
    </citation>
    <scope>NUCLEOTIDE SEQUENCE [LARGE SCALE GENOMIC DNA]</scope>
    <source>
        <strain evidence="2 3">Kopri-42</strain>
    </source>
</reference>
<keyword evidence="3" id="KW-1185">Reference proteome</keyword>
<name>A0A482U0N3_9FLAO</name>
<dbReference type="PANTHER" id="PTHR11070:SF63">
    <property type="entry name" value="DNA HELICASE IV"/>
    <property type="match status" value="1"/>
</dbReference>
<dbReference type="GO" id="GO:0003677">
    <property type="term" value="F:DNA binding"/>
    <property type="evidence" value="ECO:0007669"/>
    <property type="project" value="InterPro"/>
</dbReference>
<dbReference type="OrthoDB" id="1100019at2"/>
<dbReference type="Pfam" id="PF01443">
    <property type="entry name" value="Viral_helicase1"/>
    <property type="match status" value="1"/>
</dbReference>
<proteinExistence type="predicted"/>
<sequence>MINYKEFISNEKSMLIAPAGFGKTHTIVECLKHTQTKGKQLILTHTHAGVASIKEKIKREGIPSSQYFIETISSFAQKYVLSFYIGTDIPEQEDSKNYYPFIIEKSIHLLKRKPIREIILNTYDGLFVDEYQDCTTKQHELILILSELLPTRILGDFLQGIFGFNGENLVNLQSNAEMGEFQKSYYELHEPQRWLNGNNTLLGEDLKKIRKSLIDKEDINLASHSSIETHITKNMYYDKYNFIMNLLTSSDSVLIIDPISTNINSRIAFTQRFKNIPRLIESIDDKTFYILSKDADLITSDNIIKDLYSLTIKLFNKTAIEKWFTAKGIKNKTKESDNVLLIPLINKIQILEKNISFSIVLEALILIKDLPDVKCYRKELFHSFCSALKDAEHSNISVFQAMTNSRNLTRRVGRKIYGKCIGTTLLTKGLEFDTVVILNAHKFDCPKHLYVALTRASKRLIILTESKILKPY</sequence>
<accession>A0A482U0N3</accession>
<dbReference type="EMBL" id="QNVY02000002">
    <property type="protein sequence ID" value="RYJ52310.1"/>
    <property type="molecule type" value="Genomic_DNA"/>
</dbReference>
<dbReference type="RefSeq" id="WP_113665636.1">
    <property type="nucleotide sequence ID" value="NZ_QNVY02000002.1"/>
</dbReference>
<dbReference type="GO" id="GO:0043138">
    <property type="term" value="F:3'-5' DNA helicase activity"/>
    <property type="evidence" value="ECO:0007669"/>
    <property type="project" value="TreeGrafter"/>
</dbReference>
<comment type="caution">
    <text evidence="2">The sequence shown here is derived from an EMBL/GenBank/DDBJ whole genome shotgun (WGS) entry which is preliminary data.</text>
</comment>
<evidence type="ECO:0000259" key="1">
    <source>
        <dbReference type="Pfam" id="PF01443"/>
    </source>
</evidence>
<dbReference type="Proteomes" id="UP000253235">
    <property type="component" value="Unassembled WGS sequence"/>
</dbReference>
<dbReference type="Pfam" id="PF13245">
    <property type="entry name" value="AAA_19"/>
    <property type="match status" value="1"/>
</dbReference>
<dbReference type="InterPro" id="IPR027351">
    <property type="entry name" value="(+)RNA_virus_helicase_core_dom"/>
</dbReference>
<organism evidence="2 3">
    <name type="scientific">Flavobacterium petrolei</name>
    <dbReference type="NCBI Taxonomy" id="2259594"/>
    <lineage>
        <taxon>Bacteria</taxon>
        <taxon>Pseudomonadati</taxon>
        <taxon>Bacteroidota</taxon>
        <taxon>Flavobacteriia</taxon>
        <taxon>Flavobacteriales</taxon>
        <taxon>Flavobacteriaceae</taxon>
        <taxon>Flavobacterium</taxon>
    </lineage>
</organism>
<evidence type="ECO:0000313" key="3">
    <source>
        <dbReference type="Proteomes" id="UP000253235"/>
    </source>
</evidence>
<dbReference type="GO" id="GO:0005829">
    <property type="term" value="C:cytosol"/>
    <property type="evidence" value="ECO:0007669"/>
    <property type="project" value="TreeGrafter"/>
</dbReference>
<dbReference type="GO" id="GO:0000725">
    <property type="term" value="P:recombinational repair"/>
    <property type="evidence" value="ECO:0007669"/>
    <property type="project" value="TreeGrafter"/>
</dbReference>
<dbReference type="InterPro" id="IPR000212">
    <property type="entry name" value="DNA_helicase_UvrD/REP"/>
</dbReference>
<evidence type="ECO:0000313" key="2">
    <source>
        <dbReference type="EMBL" id="RYJ52310.1"/>
    </source>
</evidence>
<gene>
    <name evidence="2" type="ORF">DR871_008755</name>
</gene>
<dbReference type="AlphaFoldDB" id="A0A482U0N3"/>
<dbReference type="Gene3D" id="3.40.50.300">
    <property type="entry name" value="P-loop containing nucleotide triphosphate hydrolases"/>
    <property type="match status" value="2"/>
</dbReference>